<keyword evidence="3" id="KW-1185">Reference proteome</keyword>
<organism evidence="2 3">
    <name type="scientific">Pontibacter mangrovi</name>
    <dbReference type="NCBI Taxonomy" id="2589816"/>
    <lineage>
        <taxon>Bacteria</taxon>
        <taxon>Pseudomonadati</taxon>
        <taxon>Bacteroidota</taxon>
        <taxon>Cytophagia</taxon>
        <taxon>Cytophagales</taxon>
        <taxon>Hymenobacteraceae</taxon>
        <taxon>Pontibacter</taxon>
    </lineage>
</organism>
<protein>
    <submittedName>
        <fullName evidence="2">Polysaccharide pyruvyl transferase family protein</fullName>
    </submittedName>
</protein>
<proteinExistence type="predicted"/>
<dbReference type="PANTHER" id="PTHR36836">
    <property type="entry name" value="COLANIC ACID BIOSYNTHESIS PROTEIN WCAK"/>
    <property type="match status" value="1"/>
</dbReference>
<name>A0A501VZP2_9BACT</name>
<feature type="domain" description="Polysaccharide pyruvyl transferase" evidence="1">
    <location>
        <begin position="56"/>
        <end position="307"/>
    </location>
</feature>
<dbReference type="AlphaFoldDB" id="A0A501VZP2"/>
<evidence type="ECO:0000313" key="3">
    <source>
        <dbReference type="Proteomes" id="UP000316727"/>
    </source>
</evidence>
<keyword evidence="2" id="KW-0808">Transferase</keyword>
<dbReference type="InterPro" id="IPR007345">
    <property type="entry name" value="Polysacch_pyruvyl_Trfase"/>
</dbReference>
<dbReference type="OrthoDB" id="624106at2"/>
<evidence type="ECO:0000313" key="2">
    <source>
        <dbReference type="EMBL" id="TPE42508.1"/>
    </source>
</evidence>
<accession>A0A501VZP2</accession>
<dbReference type="Pfam" id="PF04230">
    <property type="entry name" value="PS_pyruv_trans"/>
    <property type="match status" value="1"/>
</dbReference>
<comment type="caution">
    <text evidence="2">The sequence shown here is derived from an EMBL/GenBank/DDBJ whole genome shotgun (WGS) entry which is preliminary data.</text>
</comment>
<gene>
    <name evidence="2" type="ORF">FJM65_18070</name>
</gene>
<evidence type="ECO:0000259" key="1">
    <source>
        <dbReference type="Pfam" id="PF04230"/>
    </source>
</evidence>
<sequence>MKKIIFEGYYGYKNTGDDAFVEVAAWGAAKYWQCSNNFFVGQHLPETVHEAAGLRNQVFPGQHKLESMYRLSSADAVVSAGGSTFEKIQNRSHFRSVSALKKRYSSGFKLGAIGVSLGPYKSIAHEKSIVEYLKRLDFLALRDVYSYELALSYHLPYKPINAFDLAALLPRIYNGSIPPVQQGQQKVIGISVCYFERYRDITKLSNEDRRTQYLLRLLHSLAKNLNVTLRFIEFNGNASKGDTQLTLSVISHLRSQGVENVEFVPYNPNTSCMYRQLVSCDVVLSVRLHASIFACFAGVPFFLVEYHRKCKDFLDSVGYHEAYRLGDGTQDIRKTTEQIAAVLDGSGPYLQPTLMADCQARSERNFTEVIV</sequence>
<reference evidence="2 3" key="1">
    <citation type="submission" date="2019-06" db="EMBL/GenBank/DDBJ databases">
        <title>A novel bacterium of genus Pontibacter, isolated from marine sediment.</title>
        <authorList>
            <person name="Huang H."/>
            <person name="Mo K."/>
            <person name="Hu Y."/>
        </authorList>
    </citation>
    <scope>NUCLEOTIDE SEQUENCE [LARGE SCALE GENOMIC DNA]</scope>
    <source>
        <strain evidence="2 3">HB172049</strain>
    </source>
</reference>
<dbReference type="GO" id="GO:0016740">
    <property type="term" value="F:transferase activity"/>
    <property type="evidence" value="ECO:0007669"/>
    <property type="project" value="UniProtKB-KW"/>
</dbReference>
<dbReference type="EMBL" id="VFRQ01000012">
    <property type="protein sequence ID" value="TPE42508.1"/>
    <property type="molecule type" value="Genomic_DNA"/>
</dbReference>
<dbReference type="PANTHER" id="PTHR36836:SF1">
    <property type="entry name" value="COLANIC ACID BIOSYNTHESIS PROTEIN WCAK"/>
    <property type="match status" value="1"/>
</dbReference>
<dbReference type="Proteomes" id="UP000316727">
    <property type="component" value="Unassembled WGS sequence"/>
</dbReference>
<dbReference type="RefSeq" id="WP_140623305.1">
    <property type="nucleotide sequence ID" value="NZ_VFRQ01000012.1"/>
</dbReference>